<dbReference type="SMART" id="SM00650">
    <property type="entry name" value="rADc"/>
    <property type="match status" value="1"/>
</dbReference>
<dbReference type="GO" id="GO:0005829">
    <property type="term" value="C:cytosol"/>
    <property type="evidence" value="ECO:0007669"/>
    <property type="project" value="TreeGrafter"/>
</dbReference>
<protein>
    <recommendedName>
        <fullName evidence="7">Ribosomal RNA adenine methylase transferase N-terminal domain-containing protein</fullName>
    </recommendedName>
</protein>
<gene>
    <name evidence="8" type="ORF">METZ01_LOCUS34409</name>
</gene>
<dbReference type="InterPro" id="IPR029063">
    <property type="entry name" value="SAM-dependent_MTases_sf"/>
</dbReference>
<keyword evidence="6" id="KW-0694">RNA-binding</keyword>
<dbReference type="GO" id="GO:0003723">
    <property type="term" value="F:RNA binding"/>
    <property type="evidence" value="ECO:0007669"/>
    <property type="project" value="UniProtKB-KW"/>
</dbReference>
<dbReference type="InterPro" id="IPR020598">
    <property type="entry name" value="rRNA_Ade_methylase_Trfase_N"/>
</dbReference>
<dbReference type="PANTHER" id="PTHR11727:SF7">
    <property type="entry name" value="DIMETHYLADENOSINE TRANSFERASE-RELATED"/>
    <property type="match status" value="1"/>
</dbReference>
<dbReference type="NCBIfam" id="TIGR00755">
    <property type="entry name" value="ksgA"/>
    <property type="match status" value="1"/>
</dbReference>
<organism evidence="8">
    <name type="scientific">marine metagenome</name>
    <dbReference type="NCBI Taxonomy" id="408172"/>
    <lineage>
        <taxon>unclassified sequences</taxon>
        <taxon>metagenomes</taxon>
        <taxon>ecological metagenomes</taxon>
    </lineage>
</organism>
<dbReference type="InterPro" id="IPR001737">
    <property type="entry name" value="KsgA/Erm"/>
</dbReference>
<name>A0A381QQC3_9ZZZZ</name>
<dbReference type="CDD" id="cd02440">
    <property type="entry name" value="AdoMet_MTases"/>
    <property type="match status" value="1"/>
</dbReference>
<dbReference type="GO" id="GO:0000179">
    <property type="term" value="F:rRNA (adenine-N6,N6-)-dimethyltransferase activity"/>
    <property type="evidence" value="ECO:0007669"/>
    <property type="project" value="InterPro"/>
</dbReference>
<evidence type="ECO:0000256" key="1">
    <source>
        <dbReference type="ARBA" id="ARBA00022490"/>
    </source>
</evidence>
<sequence>MLLFGSSFKIQIYNLNETTPGLKSNPLNLQDRQHYSCLYQSSINSHQMTKKKWGQNFLIHNNVAETIVEAADVHNGDSILEIGPGRGMLTRSLLERGAQVTAIEVDPALCEKLRKQFEHEARFTLIDQDIMKVSPEDLAKIVSAPAKVVANLPYNIATPLLLRMLFVRKAWQSLTIMVQLEVAERICASPDSGKIYGPLSLVGALGFERNIIKIISPDSFRPAPKVDSAIIQLIPHSSSLTHEEEKQFLKWSHLLFQQRRKTLLNGIRRHFPEWFQNCQNSLREKYGLRRPESLDFSEWLVLFSYYLQQI</sequence>
<evidence type="ECO:0000256" key="2">
    <source>
        <dbReference type="ARBA" id="ARBA00022552"/>
    </source>
</evidence>
<dbReference type="Pfam" id="PF00398">
    <property type="entry name" value="RrnaAD"/>
    <property type="match status" value="1"/>
</dbReference>
<dbReference type="PROSITE" id="PS01131">
    <property type="entry name" value="RRNA_A_DIMETH"/>
    <property type="match status" value="1"/>
</dbReference>
<keyword evidence="2" id="KW-0698">rRNA processing</keyword>
<dbReference type="PROSITE" id="PS51689">
    <property type="entry name" value="SAM_RNA_A_N6_MT"/>
    <property type="match status" value="1"/>
</dbReference>
<dbReference type="PANTHER" id="PTHR11727">
    <property type="entry name" value="DIMETHYLADENOSINE TRANSFERASE"/>
    <property type="match status" value="1"/>
</dbReference>
<dbReference type="Gene3D" id="3.40.50.150">
    <property type="entry name" value="Vaccinia Virus protein VP39"/>
    <property type="match status" value="1"/>
</dbReference>
<dbReference type="Gene3D" id="1.10.8.100">
    <property type="entry name" value="Ribosomal RNA adenine dimethylase-like, domain 2"/>
    <property type="match status" value="1"/>
</dbReference>
<dbReference type="EMBL" id="UINC01001472">
    <property type="protein sequence ID" value="SUZ81555.1"/>
    <property type="molecule type" value="Genomic_DNA"/>
</dbReference>
<dbReference type="HAMAP" id="MF_00607">
    <property type="entry name" value="16SrRNA_methyltr_A"/>
    <property type="match status" value="1"/>
</dbReference>
<keyword evidence="4" id="KW-0808">Transferase</keyword>
<keyword evidence="1" id="KW-0963">Cytoplasm</keyword>
<dbReference type="InterPro" id="IPR023165">
    <property type="entry name" value="rRNA_Ade_diMease-like_C"/>
</dbReference>
<evidence type="ECO:0000256" key="3">
    <source>
        <dbReference type="ARBA" id="ARBA00022603"/>
    </source>
</evidence>
<evidence type="ECO:0000256" key="4">
    <source>
        <dbReference type="ARBA" id="ARBA00022679"/>
    </source>
</evidence>
<accession>A0A381QQC3</accession>
<keyword evidence="3" id="KW-0489">Methyltransferase</keyword>
<evidence type="ECO:0000256" key="6">
    <source>
        <dbReference type="ARBA" id="ARBA00022884"/>
    </source>
</evidence>
<evidence type="ECO:0000256" key="5">
    <source>
        <dbReference type="ARBA" id="ARBA00022691"/>
    </source>
</evidence>
<evidence type="ECO:0000313" key="8">
    <source>
        <dbReference type="EMBL" id="SUZ81555.1"/>
    </source>
</evidence>
<evidence type="ECO:0000259" key="7">
    <source>
        <dbReference type="SMART" id="SM00650"/>
    </source>
</evidence>
<proteinExistence type="inferred from homology"/>
<keyword evidence="5" id="KW-0949">S-adenosyl-L-methionine</keyword>
<feature type="domain" description="Ribosomal RNA adenine methylase transferase N-terminal" evidence="7">
    <location>
        <begin position="63"/>
        <end position="237"/>
    </location>
</feature>
<dbReference type="SUPFAM" id="SSF53335">
    <property type="entry name" value="S-adenosyl-L-methionine-dependent methyltransferases"/>
    <property type="match status" value="1"/>
</dbReference>
<dbReference type="InterPro" id="IPR011530">
    <property type="entry name" value="rRNA_adenine_dimethylase"/>
</dbReference>
<reference evidence="8" key="1">
    <citation type="submission" date="2018-05" db="EMBL/GenBank/DDBJ databases">
        <authorList>
            <person name="Lanie J.A."/>
            <person name="Ng W.-L."/>
            <person name="Kazmierczak K.M."/>
            <person name="Andrzejewski T.M."/>
            <person name="Davidsen T.M."/>
            <person name="Wayne K.J."/>
            <person name="Tettelin H."/>
            <person name="Glass J.I."/>
            <person name="Rusch D."/>
            <person name="Podicherti R."/>
            <person name="Tsui H.-C.T."/>
            <person name="Winkler M.E."/>
        </authorList>
    </citation>
    <scope>NUCLEOTIDE SEQUENCE</scope>
</reference>
<dbReference type="AlphaFoldDB" id="A0A381QQC3"/>
<dbReference type="InterPro" id="IPR020596">
    <property type="entry name" value="rRNA_Ade_Mease_Trfase_CS"/>
</dbReference>